<dbReference type="Pfam" id="PF00724">
    <property type="entry name" value="Oxidored_FMN"/>
    <property type="match status" value="1"/>
</dbReference>
<dbReference type="Proteomes" id="UP001217838">
    <property type="component" value="Unassembled WGS sequence"/>
</dbReference>
<evidence type="ECO:0000313" key="2">
    <source>
        <dbReference type="EMBL" id="MDC0666667.1"/>
    </source>
</evidence>
<gene>
    <name evidence="2" type="ORF">POL58_02925</name>
</gene>
<evidence type="ECO:0000313" key="3">
    <source>
        <dbReference type="Proteomes" id="UP001217838"/>
    </source>
</evidence>
<dbReference type="Gene3D" id="3.20.20.70">
    <property type="entry name" value="Aldolase class I"/>
    <property type="match status" value="1"/>
</dbReference>
<comment type="caution">
    <text evidence="2">The sequence shown here is derived from an EMBL/GenBank/DDBJ whole genome shotgun (WGS) entry which is preliminary data.</text>
</comment>
<proteinExistence type="predicted"/>
<sequence>MNERVGSSLLDPLRLGALELPNRVIMAPMTRLRSDDGLAPTELVAEYYAQRAGAGLIIGEAMAVRPYGAGFPALAAIYTPQQQAGWARVVRRVHEAGGRIAAQLWDVGLARAERPGQPWGWAVADEVRPAMLSRDDIAALTAGFERAARAAQDAGFDMIEMHASSGNLFDRFLRSATNARSDEYGGALAGRLRLLLELLDRLQAVMGATRVGLKLSPSAMVDGAPDPSARDDFAAILHELSARELAYVHVTRTTADDRARGSGPGLSFAELRSHYRGTLLGAGDLGQAEAEVLLTERQIDGAVFGRLFIANPDLPARFAARAALNPPDRATFYTPGAAGFTDYPRLPG</sequence>
<organism evidence="2 3">
    <name type="scientific">Nannocystis radixulma</name>
    <dbReference type="NCBI Taxonomy" id="2995305"/>
    <lineage>
        <taxon>Bacteria</taxon>
        <taxon>Pseudomonadati</taxon>
        <taxon>Myxococcota</taxon>
        <taxon>Polyangia</taxon>
        <taxon>Nannocystales</taxon>
        <taxon>Nannocystaceae</taxon>
        <taxon>Nannocystis</taxon>
    </lineage>
</organism>
<dbReference type="EMBL" id="JAQNDN010000001">
    <property type="protein sequence ID" value="MDC0666667.1"/>
    <property type="molecule type" value="Genomic_DNA"/>
</dbReference>
<dbReference type="RefSeq" id="WP_271994282.1">
    <property type="nucleotide sequence ID" value="NZ_JAQNDN010000001.1"/>
</dbReference>
<dbReference type="SUPFAM" id="SSF51395">
    <property type="entry name" value="FMN-linked oxidoreductases"/>
    <property type="match status" value="1"/>
</dbReference>
<name>A0ABT5B0G3_9BACT</name>
<dbReference type="InterPro" id="IPR045247">
    <property type="entry name" value="Oye-like"/>
</dbReference>
<accession>A0ABT5B0G3</accession>
<dbReference type="InterPro" id="IPR001155">
    <property type="entry name" value="OxRdtase_FMN_N"/>
</dbReference>
<feature type="domain" description="NADH:flavin oxidoreductase/NADH oxidase N-terminal" evidence="1">
    <location>
        <begin position="9"/>
        <end position="321"/>
    </location>
</feature>
<protein>
    <submittedName>
        <fullName evidence="2">Alkene reductase</fullName>
    </submittedName>
</protein>
<keyword evidence="3" id="KW-1185">Reference proteome</keyword>
<evidence type="ECO:0000259" key="1">
    <source>
        <dbReference type="Pfam" id="PF00724"/>
    </source>
</evidence>
<dbReference type="PANTHER" id="PTHR22893:SF91">
    <property type="entry name" value="NADPH DEHYDROGENASE 2-RELATED"/>
    <property type="match status" value="1"/>
</dbReference>
<dbReference type="PANTHER" id="PTHR22893">
    <property type="entry name" value="NADH OXIDOREDUCTASE-RELATED"/>
    <property type="match status" value="1"/>
</dbReference>
<reference evidence="2 3" key="1">
    <citation type="submission" date="2022-11" db="EMBL/GenBank/DDBJ databases">
        <title>Minimal conservation of predation-associated metabolite biosynthetic gene clusters underscores biosynthetic potential of Myxococcota including descriptions for ten novel species: Archangium lansinium sp. nov., Myxococcus landrumus sp. nov., Nannocystis bai.</title>
        <authorList>
            <person name="Ahearne A."/>
            <person name="Stevens C."/>
            <person name="Dowd S."/>
        </authorList>
    </citation>
    <scope>NUCLEOTIDE SEQUENCE [LARGE SCALE GENOMIC DNA]</scope>
    <source>
        <strain evidence="2 3">NCELM</strain>
    </source>
</reference>
<dbReference type="InterPro" id="IPR013785">
    <property type="entry name" value="Aldolase_TIM"/>
</dbReference>